<feature type="domain" description="CUB" evidence="5">
    <location>
        <begin position="308"/>
        <end position="419"/>
    </location>
</feature>
<feature type="chain" id="PRO_5041234820" description="CUB domain-containing protein" evidence="4">
    <location>
        <begin position="24"/>
        <end position="2559"/>
    </location>
</feature>
<proteinExistence type="predicted"/>
<feature type="domain" description="CUB" evidence="5">
    <location>
        <begin position="550"/>
        <end position="662"/>
    </location>
</feature>
<dbReference type="SMART" id="SM00042">
    <property type="entry name" value="CUB"/>
    <property type="match status" value="21"/>
</dbReference>
<feature type="domain" description="CUB" evidence="5">
    <location>
        <begin position="1015"/>
        <end position="1128"/>
    </location>
</feature>
<keyword evidence="1" id="KW-0677">Repeat</keyword>
<feature type="domain" description="CUB" evidence="5">
    <location>
        <begin position="2453"/>
        <end position="2559"/>
    </location>
</feature>
<dbReference type="SUPFAM" id="SSF49854">
    <property type="entry name" value="Spermadhesin, CUB domain"/>
    <property type="match status" value="21"/>
</dbReference>
<feature type="domain" description="CUB" evidence="5">
    <location>
        <begin position="898"/>
        <end position="1014"/>
    </location>
</feature>
<feature type="domain" description="CUB" evidence="5">
    <location>
        <begin position="785"/>
        <end position="879"/>
    </location>
</feature>
<dbReference type="FunFam" id="2.60.120.290:FF:000042">
    <property type="entry name" value="AGAP005526-PA"/>
    <property type="match status" value="1"/>
</dbReference>
<feature type="domain" description="CUB" evidence="5">
    <location>
        <begin position="72"/>
        <end position="186"/>
    </location>
</feature>
<evidence type="ECO:0000313" key="6">
    <source>
        <dbReference type="EMBL" id="KAJ3659677.1"/>
    </source>
</evidence>
<accession>A0AA38MKU6</accession>
<feature type="domain" description="CUB" evidence="5">
    <location>
        <begin position="2203"/>
        <end position="2322"/>
    </location>
</feature>
<dbReference type="Proteomes" id="UP001168821">
    <property type="component" value="Unassembled WGS sequence"/>
</dbReference>
<feature type="domain" description="CUB" evidence="5">
    <location>
        <begin position="420"/>
        <end position="548"/>
    </location>
</feature>
<organism evidence="6 7">
    <name type="scientific">Zophobas morio</name>
    <dbReference type="NCBI Taxonomy" id="2755281"/>
    <lineage>
        <taxon>Eukaryota</taxon>
        <taxon>Metazoa</taxon>
        <taxon>Ecdysozoa</taxon>
        <taxon>Arthropoda</taxon>
        <taxon>Hexapoda</taxon>
        <taxon>Insecta</taxon>
        <taxon>Pterygota</taxon>
        <taxon>Neoptera</taxon>
        <taxon>Endopterygota</taxon>
        <taxon>Coleoptera</taxon>
        <taxon>Polyphaga</taxon>
        <taxon>Cucujiformia</taxon>
        <taxon>Tenebrionidae</taxon>
        <taxon>Zophobas</taxon>
    </lineage>
</organism>
<feature type="domain" description="CUB" evidence="5">
    <location>
        <begin position="1142"/>
        <end position="1263"/>
    </location>
</feature>
<dbReference type="EMBL" id="JALNTZ010000003">
    <property type="protein sequence ID" value="KAJ3659677.1"/>
    <property type="molecule type" value="Genomic_DNA"/>
</dbReference>
<dbReference type="Pfam" id="PF00431">
    <property type="entry name" value="CUB"/>
    <property type="match status" value="20"/>
</dbReference>
<keyword evidence="7" id="KW-1185">Reference proteome</keyword>
<feature type="domain" description="CUB" evidence="5">
    <location>
        <begin position="1264"/>
        <end position="1379"/>
    </location>
</feature>
<comment type="caution">
    <text evidence="3">Lacks conserved residue(s) required for the propagation of feature annotation.</text>
</comment>
<evidence type="ECO:0000313" key="7">
    <source>
        <dbReference type="Proteomes" id="UP001168821"/>
    </source>
</evidence>
<name>A0AA38MKU6_9CUCU</name>
<dbReference type="InterPro" id="IPR035914">
    <property type="entry name" value="Sperma_CUB_dom_sf"/>
</dbReference>
<feature type="domain" description="CUB" evidence="5">
    <location>
        <begin position="2080"/>
        <end position="2201"/>
    </location>
</feature>
<sequence>MPLPWSLPLRIPFLGILSTTTWPLCCRSSITEDNQISNFSIFQPNLCSLNTKLSLYFLNTSCDSSPLNVPRCGGILKEKTGTFSTPRYPDLYPGDQTCKWIIAAPPENIIQLVWMNFQLETSYRCVGDYVEIFDNNTETGQGSSIGKFCGQTIPATMLSTSNLVTVNFHSDPTQHLSGFLATYSTILEANVCGGNYFTDAGTLKSPGYPQHYPLNMECTWTIQVKPGHQILLNVIDFSIESYPLCRYDWLEIRNGGSVASPLLGKFCGTNIPKSIPSHANKIYVSFHSDMTRSEGGFKIKWEATATGCGGSLSSPTGSIISPNYPEPYSVATDCTWRIAVSAGSLIQVVFSELDLEEHSKCQLDYVEILDGPSLNSKSLGRFCTSHPSFIRSTGNSLTVRFRSDLSGNGRGFQLQYTTMCNNTLKGFRGVIESPNFPNSYPDSINCNWEIEVAERNNINISFSHFDLGRIDSNYAGPAESGNKCIYDYVEILYIEPDQEGEGPFQKYGVYCGNNNPPLITLKSSRAKIHFVSDNLIRGSGFRLEWQIEGCGDILTQPNGTITSPNYPNAYPPSVECNWQIQVDFGQHIEITFDKIELEKTYTCHLDYINLYNGEDDTYPIIASICHQDKPITLRSSGNMMYVKFKADPSVQGVGFIANYTTKSTRCGGKYVADKATIMSPNYPQNYEVNDTCSYQIEIGEGHMISLKFEDFDLFTPDGVNCGSNNNSFVKVYDGPTIDYPILAKVCGKDAPNHTIISTTNKMYVEMVTQTDVVAKGFLANYKRTCGARIETDGTGYIRLTPNDLDYEEFNCSWTIVSKDPSKHVSLTITHLDTMSNNCDEGFSALKIYNGASSDAPSLGSYCGTKSPPTLTTDGSAMHIDIEYNSVLFATYSIFDNHCGGTLTSVEGIFASPGYPKKYPMETECEWTIDIPEGNHLSVTFTYFKLLESEHCNTDYLEVRQSNGTGKVLGTYCGDDLPLNITNMGSLWFFLKTSLMDGDLSAITAKGFQAEYILNRENDLTGHSGRIVSPLYNQGHPLYGDYSWRITVNYGKRILLTFKEINLESGDSMCFSAITIYDGSSDTDALINEYCGTSLPKDIKSTSNILFIKFRGYSTTRSIIRFILEWLAIDGTTREINKTPTGCGTSEPVNINALKNYTKITSPGYPNGYGKDLNCEWIFTTIPMNRIAIYFTDMDLPPPYGSSCYGDYVEVFEKKNEDWESVIKTCHENVTFRYFIYTLNMMKVTFKTDDYQNRTGFAAFVGETCGGYLTEPTSYIVYDNNIRAGFLPRHSSICQWNITVGAGKTIELEFLQFDIVHEEIGCNNYLIIRNGIFPDSPILGDGKYCGDQVPSRLNTTGNNAYIKYEGPPSAANFKIRYREVSYACGGEITLNQFENVTEINSPNYPQIPPPHVECIWRITAPPGEIIRIDFPYRFDVANDKECNKEYVEVRDGATIYSKLIGKFCGEKPNSRFTTDNMMFVKFFTQLIQPSNGFKAKLTLANCGGTIHSKMGQIRSPFFNNPSKYPIGATCTWHLMGPPGHSMNIKFNKIDLENSFKCTVDHVWLYEENHVDNTKITLGKFCGKKLPNEVNSAGNEVFVNFVTNEAKKDLSGFSLNFNSSQEVCGGTIEATGGTIQSPGYPVSHEGPRRCTWYIKVPRGRRVTVNIEDFDLDNRFISPSVNELAFYNENDFQGLLKKISSNNEKTVDSSENHMFIYYGSPGKTGRGFKLKFSSNEPTSCQGDLNEDSGTITQPNIPYPYFCTYIRNQQSQGKTVAMTITSTTNKTNPGGKISCFQYLAVIKVESEDAKTPIQTIQCIPSTTIIRSPYSNLKLTFMQTNSGSVVNYTMSYNTYQCGGVINGEIGAIRSPGYPNKYSSSIECAWLLKLPEEQTILLTFENLDLGDNCAKSYLDIYNGDSPSSPKIDRYCQSNKPEPIRSESNILWIEYKYDLESNGKSFSLKYEPRIQGCGGLFRSQSRIIQTPSFPDDYPNNAECLWELRSDAGYHIGLTFITRFQIEQSDNCKNDFVEIWDWRNDEWFSLGKKCGREIPESINGTSNRMKILFRSNERIGGKGFSAKWEWICGGTFIADTTERFVVSPGYPFLSKKNMRCEYYISGKEMWQYVNIKFYHFELEDAGANCKYDKLTIYNLVLGIRYVPIATMYRQPVCGQRIPPDIRMGSKIFILLETNAWEHKPGFKFSYQLDACGGEIKSPRVINSPPMNIEKSPGLYYGNINCMWKITAPPKKTIVINFQEFNFEYKQNCYFDNVEIYEGFTTLRSKRIANLCGNLNKNLPVIKSENNTVLIVLITDRTGNHAGFKAEVYFADGPASGCGGKLKLNGSVAATLTAPDLPDMDCSWTIQSDISTTIKVHFDEVNLPTTCGSNSHNYMNCSCGLLEVRDGHPRVSEIIEKFCGLTSTSFARELSSTSNSMGIRLFTRGVIRRAFKITLTATPSICGTIYLNATKDIQTVVSPGYPNKYPNDIKCAWIIKNNNADAKFVVHFADFDLNEENNNQHIVNNICGEDKVEIIDETNNHLLSDGFDPGFLISGNSRKTTDFSYSLK</sequence>
<keyword evidence="2" id="KW-1015">Disulfide bond</keyword>
<dbReference type="PANTHER" id="PTHR24251">
    <property type="entry name" value="OVOCHYMASE-RELATED"/>
    <property type="match status" value="1"/>
</dbReference>
<evidence type="ECO:0000256" key="2">
    <source>
        <dbReference type="ARBA" id="ARBA00023157"/>
    </source>
</evidence>
<reference evidence="6" key="1">
    <citation type="journal article" date="2023" name="G3 (Bethesda)">
        <title>Whole genome assemblies of Zophobas morio and Tenebrio molitor.</title>
        <authorList>
            <person name="Kaur S."/>
            <person name="Stinson S.A."/>
            <person name="diCenzo G.C."/>
        </authorList>
    </citation>
    <scope>NUCLEOTIDE SEQUENCE</scope>
    <source>
        <strain evidence="6">QUZm001</strain>
    </source>
</reference>
<dbReference type="FunFam" id="2.60.120.290:FF:000060">
    <property type="entry name" value="Cubilin homolog"/>
    <property type="match status" value="2"/>
</dbReference>
<keyword evidence="4" id="KW-0732">Signal</keyword>
<dbReference type="InterPro" id="IPR000859">
    <property type="entry name" value="CUB_dom"/>
</dbReference>
<feature type="domain" description="CUB" evidence="5">
    <location>
        <begin position="1737"/>
        <end position="1850"/>
    </location>
</feature>
<feature type="domain" description="CUB" evidence="5">
    <location>
        <begin position="666"/>
        <end position="784"/>
    </location>
</feature>
<feature type="signal peptide" evidence="4">
    <location>
        <begin position="1"/>
        <end position="23"/>
    </location>
</feature>
<dbReference type="FunFam" id="2.60.120.290:FF:000013">
    <property type="entry name" value="Membrane frizzled-related protein"/>
    <property type="match status" value="4"/>
</dbReference>
<evidence type="ECO:0000256" key="1">
    <source>
        <dbReference type="ARBA" id="ARBA00022737"/>
    </source>
</evidence>
<dbReference type="PROSITE" id="PS01180">
    <property type="entry name" value="CUB"/>
    <property type="match status" value="21"/>
</dbReference>
<protein>
    <recommendedName>
        <fullName evidence="5">CUB domain-containing protein</fullName>
    </recommendedName>
</protein>
<feature type="domain" description="CUB" evidence="5">
    <location>
        <begin position="2329"/>
        <end position="2449"/>
    </location>
</feature>
<feature type="domain" description="CUB" evidence="5">
    <location>
        <begin position="192"/>
        <end position="304"/>
    </location>
</feature>
<feature type="domain" description="CUB" evidence="5">
    <location>
        <begin position="1852"/>
        <end position="1962"/>
    </location>
</feature>
<feature type="domain" description="CUB" evidence="5">
    <location>
        <begin position="1622"/>
        <end position="1732"/>
    </location>
</feature>
<comment type="caution">
    <text evidence="6">The sequence shown here is derived from an EMBL/GenBank/DDBJ whole genome shotgun (WGS) entry which is preliminary data.</text>
</comment>
<evidence type="ECO:0000256" key="3">
    <source>
        <dbReference type="PROSITE-ProRule" id="PRU00059"/>
    </source>
</evidence>
<feature type="domain" description="CUB" evidence="5">
    <location>
        <begin position="1383"/>
        <end position="1499"/>
    </location>
</feature>
<feature type="domain" description="CUB" evidence="5">
    <location>
        <begin position="1501"/>
        <end position="1618"/>
    </location>
</feature>
<evidence type="ECO:0000259" key="5">
    <source>
        <dbReference type="PROSITE" id="PS01180"/>
    </source>
</evidence>
<gene>
    <name evidence="6" type="ORF">Zmor_011352</name>
</gene>
<dbReference type="Gene3D" id="2.60.120.290">
    <property type="entry name" value="Spermadhesin, CUB domain"/>
    <property type="match status" value="21"/>
</dbReference>
<dbReference type="FunFam" id="2.60.120.290:FF:000005">
    <property type="entry name" value="Procollagen C-endopeptidase enhancer 1"/>
    <property type="match status" value="3"/>
</dbReference>
<dbReference type="CDD" id="cd00041">
    <property type="entry name" value="CUB"/>
    <property type="match status" value="20"/>
</dbReference>
<feature type="domain" description="CUB" evidence="5">
    <location>
        <begin position="1966"/>
        <end position="2079"/>
    </location>
</feature>
<evidence type="ECO:0000256" key="4">
    <source>
        <dbReference type="SAM" id="SignalP"/>
    </source>
</evidence>